<keyword evidence="3" id="KW-1185">Reference proteome</keyword>
<gene>
    <name evidence="2" type="ORF">PEX2_025390</name>
</gene>
<proteinExistence type="predicted"/>
<dbReference type="OrthoDB" id="4993731at2759"/>
<organism evidence="2 3">
    <name type="scientific">Penicillium expansum</name>
    <name type="common">Blue mold rot fungus</name>
    <dbReference type="NCBI Taxonomy" id="27334"/>
    <lineage>
        <taxon>Eukaryota</taxon>
        <taxon>Fungi</taxon>
        <taxon>Dikarya</taxon>
        <taxon>Ascomycota</taxon>
        <taxon>Pezizomycotina</taxon>
        <taxon>Eurotiomycetes</taxon>
        <taxon>Eurotiomycetidae</taxon>
        <taxon>Eurotiales</taxon>
        <taxon>Aspergillaceae</taxon>
        <taxon>Penicillium</taxon>
    </lineage>
</organism>
<protein>
    <submittedName>
        <fullName evidence="2">Uncharacterized protein</fullName>
    </submittedName>
</protein>
<dbReference type="AlphaFoldDB" id="A0A0A2J355"/>
<feature type="compositionally biased region" description="Polar residues" evidence="1">
    <location>
        <begin position="30"/>
        <end position="43"/>
    </location>
</feature>
<sequence length="60" mass="6892">MAQIPSQDKANQIDKDWLTRAHRDEFHQSDAMTQTMKKSSSHQIPIPPSMTEEATTKRPL</sequence>
<dbReference type="GeneID" id="27675233"/>
<dbReference type="EMBL" id="JQFZ01000237">
    <property type="protein sequence ID" value="KGO54137.1"/>
    <property type="molecule type" value="Genomic_DNA"/>
</dbReference>
<dbReference type="VEuPathDB" id="FungiDB:PEXP_012550"/>
<evidence type="ECO:0000313" key="2">
    <source>
        <dbReference type="EMBL" id="KGO54137.1"/>
    </source>
</evidence>
<dbReference type="Proteomes" id="UP000030143">
    <property type="component" value="Unassembled WGS sequence"/>
</dbReference>
<reference evidence="2 3" key="1">
    <citation type="journal article" date="2015" name="Mol. Plant Microbe Interact.">
        <title>Genome, transcriptome, and functional analyses of Penicillium expansum provide new insights into secondary metabolism and pathogenicity.</title>
        <authorList>
            <person name="Ballester A.R."/>
            <person name="Marcet-Houben M."/>
            <person name="Levin E."/>
            <person name="Sela N."/>
            <person name="Selma-Lazaro C."/>
            <person name="Carmona L."/>
            <person name="Wisniewski M."/>
            <person name="Droby S."/>
            <person name="Gonzalez-Candelas L."/>
            <person name="Gabaldon T."/>
        </authorList>
    </citation>
    <scope>NUCLEOTIDE SEQUENCE [LARGE SCALE GENOMIC DNA]</scope>
    <source>
        <strain evidence="2 3">MD-8</strain>
    </source>
</reference>
<accession>A0A0A2J355</accession>
<feature type="compositionally biased region" description="Basic and acidic residues" evidence="1">
    <location>
        <begin position="11"/>
        <end position="28"/>
    </location>
</feature>
<evidence type="ECO:0000313" key="3">
    <source>
        <dbReference type="Proteomes" id="UP000030143"/>
    </source>
</evidence>
<evidence type="ECO:0000256" key="1">
    <source>
        <dbReference type="SAM" id="MobiDB-lite"/>
    </source>
</evidence>
<dbReference type="RefSeq" id="XP_016596637.1">
    <property type="nucleotide sequence ID" value="XM_016739814.1"/>
</dbReference>
<dbReference type="HOGENOM" id="CLU_2942513_0_0_1"/>
<feature type="compositionally biased region" description="Polar residues" evidence="1">
    <location>
        <begin position="1"/>
        <end position="10"/>
    </location>
</feature>
<comment type="caution">
    <text evidence="2">The sequence shown here is derived from an EMBL/GenBank/DDBJ whole genome shotgun (WGS) entry which is preliminary data.</text>
</comment>
<feature type="region of interest" description="Disordered" evidence="1">
    <location>
        <begin position="1"/>
        <end position="60"/>
    </location>
</feature>
<name>A0A0A2J355_PENEN</name>